<dbReference type="InterPro" id="IPR029063">
    <property type="entry name" value="SAM-dependent_MTases_sf"/>
</dbReference>
<accession>A0A239D604</accession>
<evidence type="ECO:0000313" key="1">
    <source>
        <dbReference type="EMBL" id="SNS27780.1"/>
    </source>
</evidence>
<reference evidence="1 2" key="1">
    <citation type="submission" date="2017-06" db="EMBL/GenBank/DDBJ databases">
        <authorList>
            <person name="Kim H.J."/>
            <person name="Triplett B.A."/>
        </authorList>
    </citation>
    <scope>NUCLEOTIDE SEQUENCE [LARGE SCALE GENOMIC DNA]</scope>
    <source>
        <strain evidence="1 2">DS15</strain>
    </source>
</reference>
<protein>
    <recommendedName>
        <fullName evidence="3">Methyltransferase domain-containing protein</fullName>
    </recommendedName>
</protein>
<dbReference type="AlphaFoldDB" id="A0A239D604"/>
<dbReference type="Proteomes" id="UP000198339">
    <property type="component" value="Unassembled WGS sequence"/>
</dbReference>
<name>A0A239D604_9SPHN</name>
<dbReference type="EMBL" id="FZPA01000001">
    <property type="protein sequence ID" value="SNS27780.1"/>
    <property type="molecule type" value="Genomic_DNA"/>
</dbReference>
<dbReference type="Gene3D" id="3.40.50.150">
    <property type="entry name" value="Vaccinia Virus protein VP39"/>
    <property type="match status" value="1"/>
</dbReference>
<evidence type="ECO:0008006" key="3">
    <source>
        <dbReference type="Google" id="ProtNLM"/>
    </source>
</evidence>
<sequence length="222" mass="24828">MSIAQRLKKLRWASFVEKVTGERTAKELLYAHMLAEALRTANIPCQPFYPIGGAANYSLLYLIYRIQTEFAPTATLELGIGQSTLLLDALGAGGVSIEHDEDWAAIMRTKVEREILALPLEPRSYRGVEANSYVFDGSKAFDFAIVDGPQGSARNSRWGALEILERSLADEFIVIFDDAERRGEQDTAMEFQRMRGGNVHIVRAASSQCLIFTDRFRAAGWF</sequence>
<keyword evidence="2" id="KW-1185">Reference proteome</keyword>
<dbReference type="RefSeq" id="WP_141133881.1">
    <property type="nucleotide sequence ID" value="NZ_FZPA01000001.1"/>
</dbReference>
<organism evidence="1 2">
    <name type="scientific">Sphingopyxis indica</name>
    <dbReference type="NCBI Taxonomy" id="436663"/>
    <lineage>
        <taxon>Bacteria</taxon>
        <taxon>Pseudomonadati</taxon>
        <taxon>Pseudomonadota</taxon>
        <taxon>Alphaproteobacteria</taxon>
        <taxon>Sphingomonadales</taxon>
        <taxon>Sphingomonadaceae</taxon>
        <taxon>Sphingopyxis</taxon>
    </lineage>
</organism>
<gene>
    <name evidence="1" type="ORF">SAMN06295955_101113</name>
</gene>
<evidence type="ECO:0000313" key="2">
    <source>
        <dbReference type="Proteomes" id="UP000198339"/>
    </source>
</evidence>
<dbReference type="OrthoDB" id="823440at2"/>
<proteinExistence type="predicted"/>